<organism evidence="1">
    <name type="scientific">Anguilla anguilla</name>
    <name type="common">European freshwater eel</name>
    <name type="synonym">Muraena anguilla</name>
    <dbReference type="NCBI Taxonomy" id="7936"/>
    <lineage>
        <taxon>Eukaryota</taxon>
        <taxon>Metazoa</taxon>
        <taxon>Chordata</taxon>
        <taxon>Craniata</taxon>
        <taxon>Vertebrata</taxon>
        <taxon>Euteleostomi</taxon>
        <taxon>Actinopterygii</taxon>
        <taxon>Neopterygii</taxon>
        <taxon>Teleostei</taxon>
        <taxon>Anguilliformes</taxon>
        <taxon>Anguillidae</taxon>
        <taxon>Anguilla</taxon>
    </lineage>
</organism>
<reference evidence="1" key="1">
    <citation type="submission" date="2014-11" db="EMBL/GenBank/DDBJ databases">
        <authorList>
            <person name="Amaro Gonzalez C."/>
        </authorList>
    </citation>
    <scope>NUCLEOTIDE SEQUENCE</scope>
</reference>
<protein>
    <submittedName>
        <fullName evidence="1">Uncharacterized protein</fullName>
    </submittedName>
</protein>
<dbReference type="EMBL" id="GBXM01074309">
    <property type="protein sequence ID" value="JAH34268.1"/>
    <property type="molecule type" value="Transcribed_RNA"/>
</dbReference>
<evidence type="ECO:0000313" key="1">
    <source>
        <dbReference type="EMBL" id="JAH34268.1"/>
    </source>
</evidence>
<reference evidence="1" key="2">
    <citation type="journal article" date="2015" name="Fish Shellfish Immunol.">
        <title>Early steps in the European eel (Anguilla anguilla)-Vibrio vulnificus interaction in the gills: Role of the RtxA13 toxin.</title>
        <authorList>
            <person name="Callol A."/>
            <person name="Pajuelo D."/>
            <person name="Ebbesson L."/>
            <person name="Teles M."/>
            <person name="MacKenzie S."/>
            <person name="Amaro C."/>
        </authorList>
    </citation>
    <scope>NUCLEOTIDE SEQUENCE</scope>
</reference>
<accession>A0A0E9S194</accession>
<proteinExistence type="predicted"/>
<name>A0A0E9S194_ANGAN</name>
<dbReference type="AlphaFoldDB" id="A0A0E9S194"/>
<sequence>MKAESTFNYLDLSRLLLIPSSLPSAI</sequence>